<keyword evidence="4" id="KW-1185">Reference proteome</keyword>
<dbReference type="SUPFAM" id="SSF56601">
    <property type="entry name" value="beta-lactamase/transpeptidase-like"/>
    <property type="match status" value="1"/>
</dbReference>
<proteinExistence type="predicted"/>
<evidence type="ECO:0000313" key="3">
    <source>
        <dbReference type="EMBL" id="AEV33431.1"/>
    </source>
</evidence>
<dbReference type="InterPro" id="IPR001466">
    <property type="entry name" value="Beta-lactam-related"/>
</dbReference>
<evidence type="ECO:0000259" key="2">
    <source>
        <dbReference type="Pfam" id="PF00144"/>
    </source>
</evidence>
<dbReference type="OrthoDB" id="9793489at2"/>
<dbReference type="STRING" id="926562.Oweho_2461"/>
<dbReference type="Gene3D" id="3.40.710.10">
    <property type="entry name" value="DD-peptidase/beta-lactamase superfamily"/>
    <property type="match status" value="1"/>
</dbReference>
<dbReference type="eggNOG" id="COG1680">
    <property type="taxonomic scope" value="Bacteria"/>
</dbReference>
<dbReference type="AlphaFoldDB" id="G8R7Q0"/>
<reference evidence="3 4" key="1">
    <citation type="journal article" date="2012" name="Stand. Genomic Sci.">
        <title>Genome sequence of the orange-pigmented seawater bacterium Owenweeksia hongkongensis type strain (UST20020801(T)).</title>
        <authorList>
            <person name="Riedel T."/>
            <person name="Held B."/>
            <person name="Nolan M."/>
            <person name="Lucas S."/>
            <person name="Lapidus A."/>
            <person name="Tice H."/>
            <person name="Del Rio T.G."/>
            <person name="Cheng J.F."/>
            <person name="Han C."/>
            <person name="Tapia R."/>
            <person name="Goodwin L.A."/>
            <person name="Pitluck S."/>
            <person name="Liolios K."/>
            <person name="Mavromatis K."/>
            <person name="Pagani I."/>
            <person name="Ivanova N."/>
            <person name="Mikhailova N."/>
            <person name="Pati A."/>
            <person name="Chen A."/>
            <person name="Palaniappan K."/>
            <person name="Rohde M."/>
            <person name="Tindall B.J."/>
            <person name="Detter J.C."/>
            <person name="Goker M."/>
            <person name="Woyke T."/>
            <person name="Bristow J."/>
            <person name="Eisen J.A."/>
            <person name="Markowitz V."/>
            <person name="Hugenholtz P."/>
            <person name="Klenk H.P."/>
            <person name="Kyrpides N.C."/>
        </authorList>
    </citation>
    <scope>NUCLEOTIDE SEQUENCE</scope>
    <source>
        <strain evidence="4">DSM 17368 / JCM 12287 / NRRL B-23963</strain>
    </source>
</reference>
<keyword evidence="1" id="KW-0732">Signal</keyword>
<sequence>MIRIILITALSFCTLHIGFAQTFDKEKLDNYLEALEANDKFMGSVAIAKNGEVIYTKATGFADVESKKKPDANTKYRIGSISKTFTATMVLKAVEENKLSLDQTIHKFFPSVTNAKKITISNLLNHRSGIHNFTNDDIYLEYNTEPKTEAAMVAIIAKSGSDFEPDSKAEYSNSNYVLQSYILQKVYDQPYSDILDEKIIKPANLKNTKFGGKIDLSKNECNSYEYVSSWEKQPETDMSVPMGAGAIISTPSDLTQFAFALFSGKIISEESLKTMTTIKDGYGMGLFTMPFGDKTSYGHTGGIDGFSSVFGYFEDDKVAFAITSNGNNYNHNNVSIAVLSAVFNEPYEIPVFKSIAVSSADLDKYLGVYSSPQIPLKVTITKSENTLVAQATGQPSFPLQATAEHQFSFDKAGVVLDFNPEAKQMTLNQGGGSYVMTRE</sequence>
<dbReference type="Pfam" id="PF00144">
    <property type="entry name" value="Beta-lactamase"/>
    <property type="match status" value="1"/>
</dbReference>
<accession>G8R7Q0</accession>
<evidence type="ECO:0000313" key="4">
    <source>
        <dbReference type="Proteomes" id="UP000005631"/>
    </source>
</evidence>
<dbReference type="KEGG" id="oho:Oweho_2461"/>
<evidence type="ECO:0000256" key="1">
    <source>
        <dbReference type="SAM" id="SignalP"/>
    </source>
</evidence>
<organism evidence="3 4">
    <name type="scientific">Owenweeksia hongkongensis (strain DSM 17368 / CIP 108786 / JCM 12287 / NRRL B-23963 / UST20020801)</name>
    <dbReference type="NCBI Taxonomy" id="926562"/>
    <lineage>
        <taxon>Bacteria</taxon>
        <taxon>Pseudomonadati</taxon>
        <taxon>Bacteroidota</taxon>
        <taxon>Flavobacteriia</taxon>
        <taxon>Flavobacteriales</taxon>
        <taxon>Owenweeksiaceae</taxon>
        <taxon>Owenweeksia</taxon>
    </lineage>
</organism>
<dbReference type="PANTHER" id="PTHR46825">
    <property type="entry name" value="D-ALANYL-D-ALANINE-CARBOXYPEPTIDASE/ENDOPEPTIDASE AMPH"/>
    <property type="match status" value="1"/>
</dbReference>
<name>G8R7Q0_OWEHD</name>
<dbReference type="RefSeq" id="WP_014202780.1">
    <property type="nucleotide sequence ID" value="NC_016599.1"/>
</dbReference>
<dbReference type="Proteomes" id="UP000005631">
    <property type="component" value="Chromosome"/>
</dbReference>
<dbReference type="PATRIC" id="fig|926562.3.peg.2476"/>
<feature type="domain" description="Beta-lactamase-related" evidence="2">
    <location>
        <begin position="43"/>
        <end position="333"/>
    </location>
</feature>
<dbReference type="PANTHER" id="PTHR46825:SF7">
    <property type="entry name" value="D-ALANYL-D-ALANINE CARBOXYPEPTIDASE"/>
    <property type="match status" value="1"/>
</dbReference>
<gene>
    <name evidence="3" type="ordered locus">Oweho_2461</name>
</gene>
<feature type="chain" id="PRO_5003514800" evidence="1">
    <location>
        <begin position="21"/>
        <end position="439"/>
    </location>
</feature>
<protein>
    <submittedName>
        <fullName evidence="3">Penicillin-binding protein, beta-lactamase class C</fullName>
    </submittedName>
</protein>
<dbReference type="HOGENOM" id="CLU_020027_0_4_10"/>
<dbReference type="InterPro" id="IPR050491">
    <property type="entry name" value="AmpC-like"/>
</dbReference>
<dbReference type="EMBL" id="CP003156">
    <property type="protein sequence ID" value="AEV33431.1"/>
    <property type="molecule type" value="Genomic_DNA"/>
</dbReference>
<feature type="signal peptide" evidence="1">
    <location>
        <begin position="1"/>
        <end position="20"/>
    </location>
</feature>
<dbReference type="InterPro" id="IPR012338">
    <property type="entry name" value="Beta-lactam/transpept-like"/>
</dbReference>